<protein>
    <submittedName>
        <fullName evidence="1">Uncharacterized protein</fullName>
    </submittedName>
</protein>
<dbReference type="Proteomes" id="UP000036987">
    <property type="component" value="Unassembled WGS sequence"/>
</dbReference>
<dbReference type="EMBL" id="LFYR01001622">
    <property type="protein sequence ID" value="KMZ60489.1"/>
    <property type="molecule type" value="Genomic_DNA"/>
</dbReference>
<dbReference type="AlphaFoldDB" id="A0A0K9NUN0"/>
<evidence type="ECO:0000313" key="2">
    <source>
        <dbReference type="Proteomes" id="UP000036987"/>
    </source>
</evidence>
<keyword evidence="2" id="KW-1185">Reference proteome</keyword>
<evidence type="ECO:0000313" key="1">
    <source>
        <dbReference type="EMBL" id="KMZ60489.1"/>
    </source>
</evidence>
<name>A0A0K9NUN0_ZOSMR</name>
<sequence>MQTTTFTHSSSHSWSYLSSAHMRKLNHNLIRRQFPDVNLPVYVLSRITGRLAPIHDYSHKLRWSKTNTQTTKVAASFFDGESDKKDESVVESNGGGGIWDRLWLVCLFSSWTLFNIYFNIYNKQVTI</sequence>
<accession>A0A0K9NUN0</accession>
<gene>
    <name evidence="1" type="ORF">ZOSMA_59G00500</name>
</gene>
<proteinExistence type="predicted"/>
<organism evidence="1 2">
    <name type="scientific">Zostera marina</name>
    <name type="common">Eelgrass</name>
    <dbReference type="NCBI Taxonomy" id="29655"/>
    <lineage>
        <taxon>Eukaryota</taxon>
        <taxon>Viridiplantae</taxon>
        <taxon>Streptophyta</taxon>
        <taxon>Embryophyta</taxon>
        <taxon>Tracheophyta</taxon>
        <taxon>Spermatophyta</taxon>
        <taxon>Magnoliopsida</taxon>
        <taxon>Liliopsida</taxon>
        <taxon>Zosteraceae</taxon>
        <taxon>Zostera</taxon>
    </lineage>
</organism>
<reference evidence="2" key="1">
    <citation type="journal article" date="2016" name="Nature">
        <title>The genome of the seagrass Zostera marina reveals angiosperm adaptation to the sea.</title>
        <authorList>
            <person name="Olsen J.L."/>
            <person name="Rouze P."/>
            <person name="Verhelst B."/>
            <person name="Lin Y.-C."/>
            <person name="Bayer T."/>
            <person name="Collen J."/>
            <person name="Dattolo E."/>
            <person name="De Paoli E."/>
            <person name="Dittami S."/>
            <person name="Maumus F."/>
            <person name="Michel G."/>
            <person name="Kersting A."/>
            <person name="Lauritano C."/>
            <person name="Lohaus R."/>
            <person name="Toepel M."/>
            <person name="Tonon T."/>
            <person name="Vanneste K."/>
            <person name="Amirebrahimi M."/>
            <person name="Brakel J."/>
            <person name="Bostroem C."/>
            <person name="Chovatia M."/>
            <person name="Grimwood J."/>
            <person name="Jenkins J.W."/>
            <person name="Jueterbock A."/>
            <person name="Mraz A."/>
            <person name="Stam W.T."/>
            <person name="Tice H."/>
            <person name="Bornberg-Bauer E."/>
            <person name="Green P.J."/>
            <person name="Pearson G.A."/>
            <person name="Procaccini G."/>
            <person name="Duarte C.M."/>
            <person name="Schmutz J."/>
            <person name="Reusch T.B.H."/>
            <person name="Van de Peer Y."/>
        </authorList>
    </citation>
    <scope>NUCLEOTIDE SEQUENCE [LARGE SCALE GENOMIC DNA]</scope>
    <source>
        <strain evidence="2">cv. Finnish</strain>
    </source>
</reference>
<dbReference type="OrthoDB" id="1939068at2759"/>
<comment type="caution">
    <text evidence="1">The sequence shown here is derived from an EMBL/GenBank/DDBJ whole genome shotgun (WGS) entry which is preliminary data.</text>
</comment>